<evidence type="ECO:0000256" key="1">
    <source>
        <dbReference type="SAM" id="Phobius"/>
    </source>
</evidence>
<dbReference type="Proteomes" id="UP000076715">
    <property type="component" value="Unassembled WGS sequence"/>
</dbReference>
<name>A0A163ASI7_9FLAO</name>
<feature type="transmembrane region" description="Helical" evidence="1">
    <location>
        <begin position="82"/>
        <end position="103"/>
    </location>
</feature>
<comment type="caution">
    <text evidence="2">The sequence shown here is derived from an EMBL/GenBank/DDBJ whole genome shotgun (WGS) entry which is preliminary data.</text>
</comment>
<dbReference type="RefSeq" id="WP_066314517.1">
    <property type="nucleotide sequence ID" value="NZ_LQRT01000013.1"/>
</dbReference>
<keyword evidence="3" id="KW-1185">Reference proteome</keyword>
<proteinExistence type="predicted"/>
<protein>
    <submittedName>
        <fullName evidence="2">DoxX family protein</fullName>
    </submittedName>
</protein>
<dbReference type="AlphaFoldDB" id="A0A163ASI7"/>
<keyword evidence="1" id="KW-0812">Transmembrane</keyword>
<evidence type="ECO:0000313" key="3">
    <source>
        <dbReference type="Proteomes" id="UP000076715"/>
    </source>
</evidence>
<sequence>MYIKLFLRLTLAIGFLSAIADRFGMWSQEKSAWGNWDNFLEYTQLLNPWFPDAVINPIAIAVTIAELLLAIFLIIGFKTTFVAKLSGVILLTFALAMTISTGIKAPLDYSVFTAAAAAFGLSLIKEKFFEIDTLIHTEKQ</sequence>
<organism evidence="2 3">
    <name type="scientific">Aquimarina aggregata</name>
    <dbReference type="NCBI Taxonomy" id="1642818"/>
    <lineage>
        <taxon>Bacteria</taxon>
        <taxon>Pseudomonadati</taxon>
        <taxon>Bacteroidota</taxon>
        <taxon>Flavobacteriia</taxon>
        <taxon>Flavobacteriales</taxon>
        <taxon>Flavobacteriaceae</taxon>
        <taxon>Aquimarina</taxon>
    </lineage>
</organism>
<keyword evidence="1" id="KW-1133">Transmembrane helix</keyword>
<gene>
    <name evidence="2" type="ORF">AWE51_07395</name>
</gene>
<reference evidence="2 3" key="1">
    <citation type="submission" date="2016-01" db="EMBL/GenBank/DDBJ databases">
        <title>The draft genome sequence of Aquimarina sp. RZW4-3-2.</title>
        <authorList>
            <person name="Wang Y."/>
        </authorList>
    </citation>
    <scope>NUCLEOTIDE SEQUENCE [LARGE SCALE GENOMIC DNA]</scope>
    <source>
        <strain evidence="2 3">RZW4-3-2</strain>
    </source>
</reference>
<dbReference type="STRING" id="1642818.AWE51_07395"/>
<dbReference type="EMBL" id="LQRT01000013">
    <property type="protein sequence ID" value="KZS40768.1"/>
    <property type="molecule type" value="Genomic_DNA"/>
</dbReference>
<evidence type="ECO:0000313" key="2">
    <source>
        <dbReference type="EMBL" id="KZS40768.1"/>
    </source>
</evidence>
<feature type="transmembrane region" description="Helical" evidence="1">
    <location>
        <begin position="54"/>
        <end position="75"/>
    </location>
</feature>
<dbReference type="OrthoDB" id="676158at2"/>
<keyword evidence="1" id="KW-0472">Membrane</keyword>
<accession>A0A163ASI7</accession>